<evidence type="ECO:0000313" key="9">
    <source>
        <dbReference type="Proteomes" id="UP000187313"/>
    </source>
</evidence>
<keyword evidence="3 5" id="KW-0238">DNA-binding</keyword>
<evidence type="ECO:0000259" key="6">
    <source>
        <dbReference type="PROSITE" id="PS51898"/>
    </source>
</evidence>
<dbReference type="Gene3D" id="1.10.150.130">
    <property type="match status" value="1"/>
</dbReference>
<dbReference type="RefSeq" id="WP_076298337.1">
    <property type="nucleotide sequence ID" value="NZ_MPTD01000002.1"/>
</dbReference>
<dbReference type="InterPro" id="IPR013762">
    <property type="entry name" value="Integrase-like_cat_sf"/>
</dbReference>
<dbReference type="PANTHER" id="PTHR30349">
    <property type="entry name" value="PHAGE INTEGRASE-RELATED"/>
    <property type="match status" value="1"/>
</dbReference>
<evidence type="ECO:0000256" key="3">
    <source>
        <dbReference type="ARBA" id="ARBA00023125"/>
    </source>
</evidence>
<comment type="similarity">
    <text evidence="1">Belongs to the 'phage' integrase family.</text>
</comment>
<dbReference type="Pfam" id="PF14659">
    <property type="entry name" value="Phage_int_SAM_3"/>
    <property type="match status" value="1"/>
</dbReference>
<protein>
    <submittedName>
        <fullName evidence="8">Site-specific integrase</fullName>
    </submittedName>
</protein>
<proteinExistence type="inferred from homology"/>
<evidence type="ECO:0000256" key="5">
    <source>
        <dbReference type="PROSITE-ProRule" id="PRU01248"/>
    </source>
</evidence>
<dbReference type="Pfam" id="PF14657">
    <property type="entry name" value="Arm-DNA-bind_4"/>
    <property type="match status" value="1"/>
</dbReference>
<dbReference type="PROSITE" id="PS51900">
    <property type="entry name" value="CB"/>
    <property type="match status" value="1"/>
</dbReference>
<accession>A0ABX3HZH7</accession>
<dbReference type="PANTHER" id="PTHR30349:SF64">
    <property type="entry name" value="PROPHAGE INTEGRASE INTD-RELATED"/>
    <property type="match status" value="1"/>
</dbReference>
<dbReference type="InterPro" id="IPR050090">
    <property type="entry name" value="Tyrosine_recombinase_XerCD"/>
</dbReference>
<dbReference type="InterPro" id="IPR004107">
    <property type="entry name" value="Integrase_SAM-like_N"/>
</dbReference>
<dbReference type="InterPro" id="IPR002104">
    <property type="entry name" value="Integrase_catalytic"/>
</dbReference>
<dbReference type="InterPro" id="IPR010998">
    <property type="entry name" value="Integrase_recombinase_N"/>
</dbReference>
<dbReference type="Proteomes" id="UP000187313">
    <property type="component" value="Unassembled WGS sequence"/>
</dbReference>
<sequence length="406" mass="47318">MKGHFYKPHCKCPGKQKKKCGCGAKWSFIIDVGIHPQTGKRKQKKKGGFDTKGDAEAAAAIMLVELQQGTFVEEPNTSFMEFADNWYNYYQSTGKVKPGTIRMRKYAIKNLLPYLQYLKMKDINLSTYQNALNELHAEGLANKTLVGIQNTGKLIFKWAMEKSVIKTDPTLYSYIPKTRETVEDLERKKETINYLEKEELALFLDAAKTKGLERDYVIFMMLAYTGMRVGELCALKWKDIDFEEHRISITKTIYSDNKHVKEYELLTPKTKRSNRIIEIDEDLIKVLEEHRARQNEVRMRHRNTYHDKDFVIAKMISNYGYPEYVGQVEYRTKRLLKITNLNPSITPHKFRHTHVSLLAELGIGLQEIMDRLGHEDDATTKNVYWHVTKPKKKEASTKFAEMLREL</sequence>
<dbReference type="Gene3D" id="1.10.443.10">
    <property type="entry name" value="Intergrase catalytic core"/>
    <property type="match status" value="1"/>
</dbReference>
<evidence type="ECO:0000259" key="7">
    <source>
        <dbReference type="PROSITE" id="PS51900"/>
    </source>
</evidence>
<dbReference type="EMBL" id="MPTD01000002">
    <property type="protein sequence ID" value="OMD55295.1"/>
    <property type="molecule type" value="Genomic_DNA"/>
</dbReference>
<feature type="domain" description="Core-binding (CB)" evidence="7">
    <location>
        <begin position="77"/>
        <end position="160"/>
    </location>
</feature>
<keyword evidence="2" id="KW-0229">DNA integration</keyword>
<feature type="domain" description="Tyr recombinase" evidence="6">
    <location>
        <begin position="190"/>
        <end position="397"/>
    </location>
</feature>
<evidence type="ECO:0000256" key="2">
    <source>
        <dbReference type="ARBA" id="ARBA00022908"/>
    </source>
</evidence>
<dbReference type="InterPro" id="IPR044068">
    <property type="entry name" value="CB"/>
</dbReference>
<dbReference type="PROSITE" id="PS51898">
    <property type="entry name" value="TYR_RECOMBINASE"/>
    <property type="match status" value="1"/>
</dbReference>
<keyword evidence="9" id="KW-1185">Reference proteome</keyword>
<reference evidence="8 9" key="1">
    <citation type="submission" date="2016-10" db="EMBL/GenBank/DDBJ databases">
        <title>Paenibacillus species isolates.</title>
        <authorList>
            <person name="Beno S.M."/>
        </authorList>
    </citation>
    <scope>NUCLEOTIDE SEQUENCE [LARGE SCALE GENOMIC DNA]</scope>
    <source>
        <strain evidence="8 9">FSL R5-0923</strain>
    </source>
</reference>
<evidence type="ECO:0000256" key="4">
    <source>
        <dbReference type="ARBA" id="ARBA00023172"/>
    </source>
</evidence>
<organism evidence="8 9">
    <name type="scientific">Paenibacillus odorifer</name>
    <dbReference type="NCBI Taxonomy" id="189426"/>
    <lineage>
        <taxon>Bacteria</taxon>
        <taxon>Bacillati</taxon>
        <taxon>Bacillota</taxon>
        <taxon>Bacilli</taxon>
        <taxon>Bacillales</taxon>
        <taxon>Paenibacillaceae</taxon>
        <taxon>Paenibacillus</taxon>
    </lineage>
</organism>
<dbReference type="SUPFAM" id="SSF56349">
    <property type="entry name" value="DNA breaking-rejoining enzymes"/>
    <property type="match status" value="1"/>
</dbReference>
<evidence type="ECO:0000313" key="8">
    <source>
        <dbReference type="EMBL" id="OMD55295.1"/>
    </source>
</evidence>
<dbReference type="Pfam" id="PF00589">
    <property type="entry name" value="Phage_integrase"/>
    <property type="match status" value="1"/>
</dbReference>
<dbReference type="InterPro" id="IPR028259">
    <property type="entry name" value="AP2-like_int_N"/>
</dbReference>
<comment type="caution">
    <text evidence="8">The sequence shown here is derived from an EMBL/GenBank/DDBJ whole genome shotgun (WGS) entry which is preliminary data.</text>
</comment>
<keyword evidence="4" id="KW-0233">DNA recombination</keyword>
<name>A0ABX3HZH7_9BACL</name>
<dbReference type="InterPro" id="IPR011010">
    <property type="entry name" value="DNA_brk_join_enz"/>
</dbReference>
<evidence type="ECO:0000256" key="1">
    <source>
        <dbReference type="ARBA" id="ARBA00008857"/>
    </source>
</evidence>
<gene>
    <name evidence="8" type="ORF">BSK51_04375</name>
</gene>
<dbReference type="CDD" id="cd01189">
    <property type="entry name" value="INT_ICEBs1_C_like"/>
    <property type="match status" value="1"/>
</dbReference>